<comment type="similarity">
    <text evidence="1">Belongs to the NAD(P)-dependent epimerase/dehydratase family.</text>
</comment>
<dbReference type="GO" id="GO:0016853">
    <property type="term" value="F:isomerase activity"/>
    <property type="evidence" value="ECO:0007669"/>
    <property type="project" value="UniProtKB-KW"/>
</dbReference>
<dbReference type="Proteomes" id="UP000012960">
    <property type="component" value="Unplaced"/>
</dbReference>
<dbReference type="Gene3D" id="3.90.25.10">
    <property type="entry name" value="UDP-galactose 4-epimerase, domain 1"/>
    <property type="match status" value="1"/>
</dbReference>
<proteinExistence type="inferred from homology"/>
<keyword evidence="2" id="KW-0520">NAD</keyword>
<keyword evidence="8" id="KW-1185">Reference proteome</keyword>
<organism evidence="7 8">
    <name type="scientific">Musa acuminata subsp. malaccensis</name>
    <name type="common">Wild banana</name>
    <name type="synonym">Musa malaccensis</name>
    <dbReference type="NCBI Taxonomy" id="214687"/>
    <lineage>
        <taxon>Eukaryota</taxon>
        <taxon>Viridiplantae</taxon>
        <taxon>Streptophyta</taxon>
        <taxon>Embryophyta</taxon>
        <taxon>Tracheophyta</taxon>
        <taxon>Spermatophyta</taxon>
        <taxon>Magnoliopsida</taxon>
        <taxon>Liliopsida</taxon>
        <taxon>Zingiberales</taxon>
        <taxon>Musaceae</taxon>
        <taxon>Musa</taxon>
    </lineage>
</organism>
<dbReference type="OrthoDB" id="781093at2759"/>
<evidence type="ECO:0000256" key="1">
    <source>
        <dbReference type="ARBA" id="ARBA00007637"/>
    </source>
</evidence>
<evidence type="ECO:0000313" key="6">
    <source>
        <dbReference type="EMBL" id="CAG1840006.1"/>
    </source>
</evidence>
<dbReference type="EMBL" id="HG996470">
    <property type="protein sequence ID" value="CAG1840006.1"/>
    <property type="molecule type" value="Genomic_DNA"/>
</dbReference>
<feature type="domain" description="NAD-dependent epimerase/dehydratase" evidence="5">
    <location>
        <begin position="47"/>
        <end position="108"/>
    </location>
</feature>
<dbReference type="InterPro" id="IPR001509">
    <property type="entry name" value="Epimerase_deHydtase"/>
</dbReference>
<dbReference type="SUPFAM" id="SSF51735">
    <property type="entry name" value="NAD(P)-binding Rossmann-fold domains"/>
    <property type="match status" value="1"/>
</dbReference>
<dbReference type="Gramene" id="Ma05_t27550.1">
    <property type="protein sequence ID" value="Ma05_p27550.1"/>
    <property type="gene ID" value="Ma05_g27550"/>
</dbReference>
<dbReference type="Pfam" id="PF01370">
    <property type="entry name" value="Epimerase"/>
    <property type="match status" value="1"/>
</dbReference>
<evidence type="ECO:0000256" key="4">
    <source>
        <dbReference type="SAM" id="MobiDB-lite"/>
    </source>
</evidence>
<evidence type="ECO:0000256" key="3">
    <source>
        <dbReference type="ARBA" id="ARBA00023235"/>
    </source>
</evidence>
<accession>A0A804J972</accession>
<reference evidence="6" key="1">
    <citation type="submission" date="2021-03" db="EMBL/GenBank/DDBJ databases">
        <authorList>
            <consortium name="Genoscope - CEA"/>
            <person name="William W."/>
        </authorList>
    </citation>
    <scope>NUCLEOTIDE SEQUENCE</scope>
    <source>
        <strain evidence="6">Doubled-haploid Pahang</strain>
    </source>
</reference>
<name>A0A804J972_MUSAM</name>
<evidence type="ECO:0000313" key="7">
    <source>
        <dbReference type="EnsemblPlants" id="Ma05_p27550.1"/>
    </source>
</evidence>
<dbReference type="AlphaFoldDB" id="A0A804J972"/>
<dbReference type="EnsemblPlants" id="Ma05_t27550.1">
    <property type="protein sequence ID" value="Ma05_p27550.1"/>
    <property type="gene ID" value="Ma05_g27550"/>
</dbReference>
<gene>
    <name evidence="6" type="ORF">GSMUA_279510.1</name>
</gene>
<feature type="region of interest" description="Disordered" evidence="4">
    <location>
        <begin position="10"/>
        <end position="31"/>
    </location>
</feature>
<protein>
    <submittedName>
        <fullName evidence="6">(wild Malaysian banana) hypothetical protein</fullName>
    </submittedName>
</protein>
<reference evidence="7" key="2">
    <citation type="submission" date="2021-05" db="UniProtKB">
        <authorList>
            <consortium name="EnsemblPlants"/>
        </authorList>
    </citation>
    <scope>IDENTIFICATION</scope>
    <source>
        <strain evidence="7">subsp. malaccensis</strain>
    </source>
</reference>
<evidence type="ECO:0000313" key="8">
    <source>
        <dbReference type="Proteomes" id="UP000012960"/>
    </source>
</evidence>
<sequence>MHKVFLLRVRPQTPKPPSPSSIRHQEGRRGHRPTLHCNHIYGISVSLTVYGPWDRPDMAYFSFTESIPSEKPITLFRMPDGTAVQRDFTYIDDVVVKGCLCALNTAEKRGPAQLRI</sequence>
<dbReference type="KEGG" id="mus:103986533"/>
<dbReference type="Gene3D" id="3.40.50.720">
    <property type="entry name" value="NAD(P)-binding Rossmann-like Domain"/>
    <property type="match status" value="1"/>
</dbReference>
<keyword evidence="3" id="KW-0413">Isomerase</keyword>
<dbReference type="InterPro" id="IPR036291">
    <property type="entry name" value="NAD(P)-bd_dom_sf"/>
</dbReference>
<evidence type="ECO:0000256" key="2">
    <source>
        <dbReference type="ARBA" id="ARBA00023027"/>
    </source>
</evidence>
<evidence type="ECO:0000259" key="5">
    <source>
        <dbReference type="Pfam" id="PF01370"/>
    </source>
</evidence>
<dbReference type="PANTHER" id="PTHR43574">
    <property type="entry name" value="EPIMERASE-RELATED"/>
    <property type="match status" value="1"/>
</dbReference>